<dbReference type="InterPro" id="IPR023214">
    <property type="entry name" value="HAD_sf"/>
</dbReference>
<evidence type="ECO:0000313" key="6">
    <source>
        <dbReference type="Proteomes" id="UP000503336"/>
    </source>
</evidence>
<dbReference type="PANTHER" id="PTHR43434:SF1">
    <property type="entry name" value="PHOSPHOGLYCOLATE PHOSPHATASE"/>
    <property type="match status" value="1"/>
</dbReference>
<dbReference type="InterPro" id="IPR006439">
    <property type="entry name" value="HAD-SF_hydro_IA"/>
</dbReference>
<dbReference type="GO" id="GO:0005829">
    <property type="term" value="C:cytosol"/>
    <property type="evidence" value="ECO:0007669"/>
    <property type="project" value="TreeGrafter"/>
</dbReference>
<dbReference type="SFLD" id="SFLDS00003">
    <property type="entry name" value="Haloacid_Dehalogenase"/>
    <property type="match status" value="1"/>
</dbReference>
<evidence type="ECO:0000256" key="3">
    <source>
        <dbReference type="ARBA" id="ARBA00006171"/>
    </source>
</evidence>
<dbReference type="NCBIfam" id="TIGR01509">
    <property type="entry name" value="HAD-SF-IA-v3"/>
    <property type="match status" value="1"/>
</dbReference>
<reference evidence="5 6" key="1">
    <citation type="submission" date="2020-02" db="EMBL/GenBank/DDBJ databases">
        <title>complete genome sequence of Rhodobacteraceae bacterium.</title>
        <authorList>
            <person name="Park J."/>
            <person name="Kim Y.-S."/>
            <person name="Kim K.-H."/>
        </authorList>
    </citation>
    <scope>NUCLEOTIDE SEQUENCE [LARGE SCALE GENOMIC DNA]</scope>
    <source>
        <strain evidence="5 6">RR4-56</strain>
    </source>
</reference>
<evidence type="ECO:0000256" key="2">
    <source>
        <dbReference type="ARBA" id="ARBA00004818"/>
    </source>
</evidence>
<dbReference type="SFLD" id="SFLDG01129">
    <property type="entry name" value="C1.5:_HAD__Beta-PGM__Phosphata"/>
    <property type="match status" value="1"/>
</dbReference>
<dbReference type="EMBL" id="CP049056">
    <property type="protein sequence ID" value="QIE54986.1"/>
    <property type="molecule type" value="Genomic_DNA"/>
</dbReference>
<dbReference type="Gene3D" id="3.40.50.1000">
    <property type="entry name" value="HAD superfamily/HAD-like"/>
    <property type="match status" value="1"/>
</dbReference>
<comment type="catalytic activity">
    <reaction evidence="1">
        <text>2-phosphoglycolate + H2O = glycolate + phosphate</text>
        <dbReference type="Rhea" id="RHEA:14369"/>
        <dbReference type="ChEBI" id="CHEBI:15377"/>
        <dbReference type="ChEBI" id="CHEBI:29805"/>
        <dbReference type="ChEBI" id="CHEBI:43474"/>
        <dbReference type="ChEBI" id="CHEBI:58033"/>
        <dbReference type="EC" id="3.1.3.18"/>
    </reaction>
</comment>
<evidence type="ECO:0000256" key="4">
    <source>
        <dbReference type="ARBA" id="ARBA00013078"/>
    </source>
</evidence>
<evidence type="ECO:0000313" key="5">
    <source>
        <dbReference type="EMBL" id="QIE54986.1"/>
    </source>
</evidence>
<comment type="similarity">
    <text evidence="3">Belongs to the HAD-like hydrolase superfamily. CbbY/CbbZ/Gph/YieH family.</text>
</comment>
<dbReference type="PANTHER" id="PTHR43434">
    <property type="entry name" value="PHOSPHOGLYCOLATE PHOSPHATASE"/>
    <property type="match status" value="1"/>
</dbReference>
<dbReference type="GO" id="GO:0006281">
    <property type="term" value="P:DNA repair"/>
    <property type="evidence" value="ECO:0007669"/>
    <property type="project" value="TreeGrafter"/>
</dbReference>
<keyword evidence="5" id="KW-0378">Hydrolase</keyword>
<dbReference type="Proteomes" id="UP000503336">
    <property type="component" value="Chromosome"/>
</dbReference>
<dbReference type="KEGG" id="hdh:G5B40_05670"/>
<comment type="pathway">
    <text evidence="2">Organic acid metabolism; glycolate biosynthesis; glycolate from 2-phosphoglycolate: step 1/1.</text>
</comment>
<dbReference type="InterPro" id="IPR023198">
    <property type="entry name" value="PGP-like_dom2"/>
</dbReference>
<dbReference type="EC" id="3.1.3.18" evidence="4"/>
<name>A0A7L5BXK4_9RHOB</name>
<dbReference type="SFLD" id="SFLDG01135">
    <property type="entry name" value="C1.5.6:_HAD__Beta-PGM__Phospha"/>
    <property type="match status" value="1"/>
</dbReference>
<sequence>MEQMASTGGGPFRTVVFDLDGTLVDSLADVAGAANDVLAAAGLRPVPRSKWPLLLGEGVRIRMRTAFALNAVTLEDEALDRQVAAFRARYADKMLERTRPYDGVAETLAALGDLGVISVVCTNKDEADARRILRALGLMPHIANVAGPDTFGVQKPDPQHILKLLEAAGADPGAAIMVGDTIHDVEAARRAGLPVAFASWGYGTPGDERPDYVVPRMKDLQRILSELPNRREYLRSP</sequence>
<dbReference type="InterPro" id="IPR036412">
    <property type="entry name" value="HAD-like_sf"/>
</dbReference>
<evidence type="ECO:0000256" key="1">
    <source>
        <dbReference type="ARBA" id="ARBA00000830"/>
    </source>
</evidence>
<keyword evidence="6" id="KW-1185">Reference proteome</keyword>
<protein>
    <recommendedName>
        <fullName evidence="4">phosphoglycolate phosphatase</fullName>
        <ecNumber evidence="4">3.1.3.18</ecNumber>
    </recommendedName>
</protein>
<organism evidence="5 6">
    <name type="scientific">Pikeienuella piscinae</name>
    <dbReference type="NCBI Taxonomy" id="2748098"/>
    <lineage>
        <taxon>Bacteria</taxon>
        <taxon>Pseudomonadati</taxon>
        <taxon>Pseudomonadota</taxon>
        <taxon>Alphaproteobacteria</taxon>
        <taxon>Rhodobacterales</taxon>
        <taxon>Paracoccaceae</taxon>
        <taxon>Pikeienuella</taxon>
    </lineage>
</organism>
<dbReference type="AlphaFoldDB" id="A0A7L5BXK4"/>
<dbReference type="NCBIfam" id="TIGR01549">
    <property type="entry name" value="HAD-SF-IA-v1"/>
    <property type="match status" value="1"/>
</dbReference>
<dbReference type="Gene3D" id="1.10.150.240">
    <property type="entry name" value="Putative phosphatase, domain 2"/>
    <property type="match status" value="1"/>
</dbReference>
<dbReference type="Pfam" id="PF00702">
    <property type="entry name" value="Hydrolase"/>
    <property type="match status" value="1"/>
</dbReference>
<dbReference type="InterPro" id="IPR050155">
    <property type="entry name" value="HAD-like_hydrolase_sf"/>
</dbReference>
<accession>A0A7L5BXK4</accession>
<dbReference type="SUPFAM" id="SSF56784">
    <property type="entry name" value="HAD-like"/>
    <property type="match status" value="1"/>
</dbReference>
<proteinExistence type="inferred from homology"/>
<dbReference type="GO" id="GO:0008967">
    <property type="term" value="F:phosphoglycolate phosphatase activity"/>
    <property type="evidence" value="ECO:0007669"/>
    <property type="project" value="UniProtKB-EC"/>
</dbReference>
<gene>
    <name evidence="5" type="ORF">G5B40_05670</name>
</gene>